<proteinExistence type="predicted"/>
<dbReference type="EMBL" id="KL363193">
    <property type="protein sequence ID" value="KFD56498.1"/>
    <property type="molecule type" value="Genomic_DNA"/>
</dbReference>
<accession>A0A085MH02</accession>
<sequence>MEKLMKCPSQKFHYFPGRLTRRADEDVQQSHTMQLLDFFVQAAMHHPTAAFVLTLANSFVAEGRANRGCSWFE</sequence>
<evidence type="ECO:0000313" key="1">
    <source>
        <dbReference type="EMBL" id="KFD56498.1"/>
    </source>
</evidence>
<dbReference type="EMBL" id="KL367484">
    <property type="protein sequence ID" value="KFD71027.1"/>
    <property type="molecule type" value="Genomic_DNA"/>
</dbReference>
<organism evidence="1 3">
    <name type="scientific">Trichuris suis</name>
    <name type="common">pig whipworm</name>
    <dbReference type="NCBI Taxonomy" id="68888"/>
    <lineage>
        <taxon>Eukaryota</taxon>
        <taxon>Metazoa</taxon>
        <taxon>Ecdysozoa</taxon>
        <taxon>Nematoda</taxon>
        <taxon>Enoplea</taxon>
        <taxon>Dorylaimia</taxon>
        <taxon>Trichinellida</taxon>
        <taxon>Trichuridae</taxon>
        <taxon>Trichuris</taxon>
    </lineage>
</organism>
<keyword evidence="3" id="KW-1185">Reference proteome</keyword>
<dbReference type="Proteomes" id="UP000030764">
    <property type="component" value="Unassembled WGS sequence"/>
</dbReference>
<protein>
    <submittedName>
        <fullName evidence="1">Uncharacterized protein</fullName>
    </submittedName>
</protein>
<evidence type="ECO:0000313" key="2">
    <source>
        <dbReference type="EMBL" id="KFD71027.1"/>
    </source>
</evidence>
<gene>
    <name evidence="1" type="ORF">M513_02602</name>
    <name evidence="2" type="ORF">M514_02602</name>
</gene>
<dbReference type="AlphaFoldDB" id="A0A085MH02"/>
<reference evidence="1 3" key="1">
    <citation type="journal article" date="2014" name="Nat. Genet.">
        <title>Genome and transcriptome of the porcine whipworm Trichuris suis.</title>
        <authorList>
            <person name="Jex A.R."/>
            <person name="Nejsum P."/>
            <person name="Schwarz E.M."/>
            <person name="Hu L."/>
            <person name="Young N.D."/>
            <person name="Hall R.S."/>
            <person name="Korhonen P.K."/>
            <person name="Liao S."/>
            <person name="Thamsborg S."/>
            <person name="Xia J."/>
            <person name="Xu P."/>
            <person name="Wang S."/>
            <person name="Scheerlinck J.P."/>
            <person name="Hofmann A."/>
            <person name="Sternberg P.W."/>
            <person name="Wang J."/>
            <person name="Gasser R.B."/>
        </authorList>
    </citation>
    <scope>NUCLEOTIDE SEQUENCE [LARGE SCALE GENOMIC DNA]</scope>
    <source>
        <strain evidence="2">DCEP-RM93F</strain>
        <strain evidence="1">DCEP-RM93M</strain>
    </source>
</reference>
<name>A0A085MH02_9BILA</name>
<dbReference type="Proteomes" id="UP000030758">
    <property type="component" value="Unassembled WGS sequence"/>
</dbReference>
<evidence type="ECO:0000313" key="3">
    <source>
        <dbReference type="Proteomes" id="UP000030764"/>
    </source>
</evidence>